<evidence type="ECO:0000313" key="1">
    <source>
        <dbReference type="EMBL" id="VVD03390.1"/>
    </source>
</evidence>
<dbReference type="Proteomes" id="UP000324832">
    <property type="component" value="Unassembled WGS sequence"/>
</dbReference>
<reference evidence="1 2" key="1">
    <citation type="submission" date="2017-07" db="EMBL/GenBank/DDBJ databases">
        <authorList>
            <person name="Talla V."/>
            <person name="Backstrom N."/>
        </authorList>
    </citation>
    <scope>NUCLEOTIDE SEQUENCE [LARGE SCALE GENOMIC DNA]</scope>
</reference>
<dbReference type="AlphaFoldDB" id="A0A5E4QZD2"/>
<name>A0A5E4QZD2_9NEOP</name>
<gene>
    <name evidence="1" type="ORF">LSINAPIS_LOCUS13398</name>
</gene>
<organism evidence="1 2">
    <name type="scientific">Leptidea sinapis</name>
    <dbReference type="NCBI Taxonomy" id="189913"/>
    <lineage>
        <taxon>Eukaryota</taxon>
        <taxon>Metazoa</taxon>
        <taxon>Ecdysozoa</taxon>
        <taxon>Arthropoda</taxon>
        <taxon>Hexapoda</taxon>
        <taxon>Insecta</taxon>
        <taxon>Pterygota</taxon>
        <taxon>Neoptera</taxon>
        <taxon>Endopterygota</taxon>
        <taxon>Lepidoptera</taxon>
        <taxon>Glossata</taxon>
        <taxon>Ditrysia</taxon>
        <taxon>Papilionoidea</taxon>
        <taxon>Pieridae</taxon>
        <taxon>Dismorphiinae</taxon>
        <taxon>Leptidea</taxon>
    </lineage>
</organism>
<evidence type="ECO:0000313" key="2">
    <source>
        <dbReference type="Proteomes" id="UP000324832"/>
    </source>
</evidence>
<accession>A0A5E4QZD2</accession>
<keyword evidence="2" id="KW-1185">Reference proteome</keyword>
<sequence>MTSAPRECLRWTHRRVFYVEDLMEGSRCCGGVAFFKKCQ</sequence>
<protein>
    <submittedName>
        <fullName evidence="1">Uncharacterized protein</fullName>
    </submittedName>
</protein>
<dbReference type="EMBL" id="FZQP02006762">
    <property type="protein sequence ID" value="VVD03390.1"/>
    <property type="molecule type" value="Genomic_DNA"/>
</dbReference>
<proteinExistence type="predicted"/>